<dbReference type="Pfam" id="PF07690">
    <property type="entry name" value="MFS_1"/>
    <property type="match status" value="1"/>
</dbReference>
<organism evidence="6 7">
    <name type="scientific">Rotaria sordida</name>
    <dbReference type="NCBI Taxonomy" id="392033"/>
    <lineage>
        <taxon>Eukaryota</taxon>
        <taxon>Metazoa</taxon>
        <taxon>Spiralia</taxon>
        <taxon>Gnathifera</taxon>
        <taxon>Rotifera</taxon>
        <taxon>Eurotatoria</taxon>
        <taxon>Bdelloidea</taxon>
        <taxon>Philodinida</taxon>
        <taxon>Philodinidae</taxon>
        <taxon>Rotaria</taxon>
    </lineage>
</organism>
<dbReference type="Proteomes" id="UP000663882">
    <property type="component" value="Unassembled WGS sequence"/>
</dbReference>
<dbReference type="SUPFAM" id="SSF103473">
    <property type="entry name" value="MFS general substrate transporter"/>
    <property type="match status" value="1"/>
</dbReference>
<feature type="transmembrane region" description="Helical" evidence="5">
    <location>
        <begin position="290"/>
        <end position="314"/>
    </location>
</feature>
<keyword evidence="4 5" id="KW-0472">Membrane</keyword>
<feature type="transmembrane region" description="Helical" evidence="5">
    <location>
        <begin position="185"/>
        <end position="210"/>
    </location>
</feature>
<feature type="transmembrane region" description="Helical" evidence="5">
    <location>
        <begin position="90"/>
        <end position="113"/>
    </location>
</feature>
<dbReference type="AlphaFoldDB" id="A0A814AG56"/>
<keyword evidence="2 5" id="KW-0812">Transmembrane</keyword>
<dbReference type="InterPro" id="IPR036259">
    <property type="entry name" value="MFS_trans_sf"/>
</dbReference>
<evidence type="ECO:0000256" key="1">
    <source>
        <dbReference type="ARBA" id="ARBA00004141"/>
    </source>
</evidence>
<evidence type="ECO:0000313" key="7">
    <source>
        <dbReference type="Proteomes" id="UP000663882"/>
    </source>
</evidence>
<dbReference type="PANTHER" id="PTHR23507:SF1">
    <property type="entry name" value="FI18259P1-RELATED"/>
    <property type="match status" value="1"/>
</dbReference>
<feature type="transmembrane region" description="Helical" evidence="5">
    <location>
        <begin position="450"/>
        <end position="470"/>
    </location>
</feature>
<dbReference type="GO" id="GO:0016020">
    <property type="term" value="C:membrane"/>
    <property type="evidence" value="ECO:0007669"/>
    <property type="project" value="UniProtKB-SubCell"/>
</dbReference>
<evidence type="ECO:0000256" key="5">
    <source>
        <dbReference type="SAM" id="Phobius"/>
    </source>
</evidence>
<protein>
    <recommendedName>
        <fullName evidence="8">Major facilitator superfamily (MFS) profile domain-containing protein</fullName>
    </recommendedName>
</protein>
<dbReference type="Gene3D" id="1.20.1250.20">
    <property type="entry name" value="MFS general substrate transporter like domains"/>
    <property type="match status" value="2"/>
</dbReference>
<evidence type="ECO:0000256" key="4">
    <source>
        <dbReference type="ARBA" id="ARBA00023136"/>
    </source>
</evidence>
<feature type="transmembrane region" description="Helical" evidence="5">
    <location>
        <begin position="216"/>
        <end position="235"/>
    </location>
</feature>
<feature type="transmembrane region" description="Helical" evidence="5">
    <location>
        <begin position="415"/>
        <end position="438"/>
    </location>
</feature>
<dbReference type="PANTHER" id="PTHR23507">
    <property type="entry name" value="ZGC:174356"/>
    <property type="match status" value="1"/>
</dbReference>
<feature type="transmembrane region" description="Helical" evidence="5">
    <location>
        <begin position="356"/>
        <end position="375"/>
    </location>
</feature>
<evidence type="ECO:0000313" key="6">
    <source>
        <dbReference type="EMBL" id="CAF0913149.1"/>
    </source>
</evidence>
<dbReference type="GO" id="GO:0022857">
    <property type="term" value="F:transmembrane transporter activity"/>
    <property type="evidence" value="ECO:0007669"/>
    <property type="project" value="InterPro"/>
</dbReference>
<feature type="transmembrane region" description="Helical" evidence="5">
    <location>
        <begin position="147"/>
        <end position="173"/>
    </location>
</feature>
<gene>
    <name evidence="6" type="ORF">RFH988_LOCUS9595</name>
</gene>
<comment type="caution">
    <text evidence="6">The sequence shown here is derived from an EMBL/GenBank/DDBJ whole genome shotgun (WGS) entry which is preliminary data.</text>
</comment>
<reference evidence="6" key="1">
    <citation type="submission" date="2021-02" db="EMBL/GenBank/DDBJ databases">
        <authorList>
            <person name="Nowell W R."/>
        </authorList>
    </citation>
    <scope>NUCLEOTIDE SEQUENCE</scope>
</reference>
<accession>A0A814AG56</accession>
<feature type="transmembrane region" description="Helical" evidence="5">
    <location>
        <begin position="381"/>
        <end position="403"/>
    </location>
</feature>
<dbReference type="EMBL" id="CAJNOO010000343">
    <property type="protein sequence ID" value="CAF0913149.1"/>
    <property type="molecule type" value="Genomic_DNA"/>
</dbReference>
<proteinExistence type="predicted"/>
<evidence type="ECO:0000256" key="2">
    <source>
        <dbReference type="ARBA" id="ARBA00022692"/>
    </source>
</evidence>
<feature type="transmembrane region" description="Helical" evidence="5">
    <location>
        <begin position="120"/>
        <end position="141"/>
    </location>
</feature>
<evidence type="ECO:0008006" key="8">
    <source>
        <dbReference type="Google" id="ProtNLM"/>
    </source>
</evidence>
<feature type="transmembrane region" description="Helical" evidence="5">
    <location>
        <begin position="326"/>
        <end position="344"/>
    </location>
</feature>
<keyword evidence="3 5" id="KW-1133">Transmembrane helix</keyword>
<dbReference type="InterPro" id="IPR011701">
    <property type="entry name" value="MFS"/>
</dbReference>
<comment type="subcellular location">
    <subcellularLocation>
        <location evidence="1">Membrane</location>
        <topology evidence="1">Multi-pass membrane protein</topology>
    </subcellularLocation>
</comment>
<dbReference type="OrthoDB" id="3026777at2759"/>
<sequence>MTNVSNYTIAIVLSLQTLCTCIIFTLGQYIYKFYLETYPLLSYEIQTSTIVTLPSYLNKINNNFSDKCTKNNIAVNHNAQAWAQQRSANLFFWINVSSCFPIIIMTYILGLYTPKLGRRFVLILPMIGTTCQLAIWLAIIYLHLSEYWWYIAAFIVGLSGSENIRGFVLNLYITENTVENERSSHFVLFGAISMIVSAIGTFVIGYYIAWKGFIDLYWTALILQLLSIFIVVFFFKSDKHYYQTLSMSNDLNLFLSPTNIKISRTYCSFYFDVCKVLEFKNRSRKKSISLLLILLAYASYTFICTSFIILLLYLLNIPFCWTSQHIGNYSAITLISLGILSVLGMKILTKIGACDIIICIISHIFFCIALFWLAFTQYDWQMYVGLIVSSFSGYQNLLTLPMISKLLQPYERTNAFTLVTEINTIMKVIGYCFFNWIYARTVINYKNFTFLLAAFLSIIPLFFNICLWFVSQWMPNEDNDQCEEIDLVSTKVPVSTNWPPQIGDANSLLIPQQLSKLSRSNSLSSIDYETKKHHDADTLY</sequence>
<evidence type="ECO:0000256" key="3">
    <source>
        <dbReference type="ARBA" id="ARBA00022989"/>
    </source>
</evidence>
<feature type="transmembrane region" description="Helical" evidence="5">
    <location>
        <begin position="7"/>
        <end position="31"/>
    </location>
</feature>
<name>A0A814AG56_9BILA</name>